<sequence>MAPPSRLQTLPMLIVEMVVEYLEERTRTSLDGAIDRHNSRKTVLTPLLWVSERWREAALNSICDNCSLFFSNTPKGYEVVYPAWPDNFLLPHFDRDKLVKRIVVLAPSWDKICSGAFSKAIVGPIYKRAMFPTATSLMVFLSEDDDSRPIRGARGKRPSVNSASRDQAAANFARSLLKLAPKVTGVSMYFCTAGVVSQPNRDLCNVLVSELCKGGVSRVEMDSAPGCSLPSFQLPGVSGLTGLIQGLGQVCAPFARIAYLNASTLKELVIRPATNVEWLTLIYGDSKVPVVYTSLTSLVLQLDIASRSVKWAKDKDAAPFPALAQLSIYGVYPFEDDLIYRGNGGSLKALRVPFDIVSRNILGSYNVFKRSGVTRMNVIELEAVTDVDNMLVAGQRSAIIRQQIDCMLEITKRLRLINDTPDMHLYRAIKTAPHTAALEHLTFYELAFDTDNIIEIISALPSLVGLYCKLKRYFTNAKALPVNKQPSVLHEKHYPLSSNFRELVIITDEDDASTKQIAVVAMQLAVLCPKFTFVDMSPDMRKVFRREIAWAMVKQPFKPYADSLRRLV</sequence>
<evidence type="ECO:0000313" key="2">
    <source>
        <dbReference type="Proteomes" id="UP001140066"/>
    </source>
</evidence>
<gene>
    <name evidence="1" type="ORF">GGI18_001744</name>
</gene>
<evidence type="ECO:0000313" key="1">
    <source>
        <dbReference type="EMBL" id="KAJ2790526.1"/>
    </source>
</evidence>
<accession>A0ACC1KIH9</accession>
<reference evidence="1" key="1">
    <citation type="submission" date="2022-07" db="EMBL/GenBank/DDBJ databases">
        <title>Phylogenomic reconstructions and comparative analyses of Kickxellomycotina fungi.</title>
        <authorList>
            <person name="Reynolds N.K."/>
            <person name="Stajich J.E."/>
            <person name="Barry K."/>
            <person name="Grigoriev I.V."/>
            <person name="Crous P."/>
            <person name="Smith M.E."/>
        </authorList>
    </citation>
    <scope>NUCLEOTIDE SEQUENCE</scope>
    <source>
        <strain evidence="1">BCRC 34191</strain>
    </source>
</reference>
<proteinExistence type="predicted"/>
<name>A0ACC1KIH9_9FUNG</name>
<organism evidence="1 2">
    <name type="scientific">Coemansia linderi</name>
    <dbReference type="NCBI Taxonomy" id="2663919"/>
    <lineage>
        <taxon>Eukaryota</taxon>
        <taxon>Fungi</taxon>
        <taxon>Fungi incertae sedis</taxon>
        <taxon>Zoopagomycota</taxon>
        <taxon>Kickxellomycotina</taxon>
        <taxon>Kickxellomycetes</taxon>
        <taxon>Kickxellales</taxon>
        <taxon>Kickxellaceae</taxon>
        <taxon>Coemansia</taxon>
    </lineage>
</organism>
<dbReference type="Proteomes" id="UP001140066">
    <property type="component" value="Unassembled WGS sequence"/>
</dbReference>
<keyword evidence="2" id="KW-1185">Reference proteome</keyword>
<protein>
    <submittedName>
        <fullName evidence="1">Uncharacterized protein</fullName>
    </submittedName>
</protein>
<dbReference type="EMBL" id="JANBUK010000316">
    <property type="protein sequence ID" value="KAJ2790526.1"/>
    <property type="molecule type" value="Genomic_DNA"/>
</dbReference>
<comment type="caution">
    <text evidence="1">The sequence shown here is derived from an EMBL/GenBank/DDBJ whole genome shotgun (WGS) entry which is preliminary data.</text>
</comment>